<dbReference type="AlphaFoldDB" id="A0A2P2PVB8"/>
<accession>A0A2P2PVB8</accession>
<proteinExistence type="predicted"/>
<organism evidence="1">
    <name type="scientific">Rhizophora mucronata</name>
    <name type="common">Asiatic mangrove</name>
    <dbReference type="NCBI Taxonomy" id="61149"/>
    <lineage>
        <taxon>Eukaryota</taxon>
        <taxon>Viridiplantae</taxon>
        <taxon>Streptophyta</taxon>
        <taxon>Embryophyta</taxon>
        <taxon>Tracheophyta</taxon>
        <taxon>Spermatophyta</taxon>
        <taxon>Magnoliopsida</taxon>
        <taxon>eudicotyledons</taxon>
        <taxon>Gunneridae</taxon>
        <taxon>Pentapetalae</taxon>
        <taxon>rosids</taxon>
        <taxon>fabids</taxon>
        <taxon>Malpighiales</taxon>
        <taxon>Rhizophoraceae</taxon>
        <taxon>Rhizophora</taxon>
    </lineage>
</organism>
<evidence type="ECO:0000313" key="1">
    <source>
        <dbReference type="EMBL" id="MBX58684.1"/>
    </source>
</evidence>
<protein>
    <submittedName>
        <fullName evidence="1">Uncharacterized protein</fullName>
    </submittedName>
</protein>
<sequence length="61" mass="7001">MYLAVLDLFQAFQKPRRIPLDPLVYQCPKLVPDSLQVGWNQEAKKTEHAYGLSQAFAFGDF</sequence>
<dbReference type="EMBL" id="GGEC01078200">
    <property type="protein sequence ID" value="MBX58684.1"/>
    <property type="molecule type" value="Transcribed_RNA"/>
</dbReference>
<reference evidence="1" key="1">
    <citation type="submission" date="2018-02" db="EMBL/GenBank/DDBJ databases">
        <title>Rhizophora mucronata_Transcriptome.</title>
        <authorList>
            <person name="Meera S.P."/>
            <person name="Sreeshan A."/>
            <person name="Augustine A."/>
        </authorList>
    </citation>
    <scope>NUCLEOTIDE SEQUENCE</scope>
    <source>
        <tissue evidence="1">Leaf</tissue>
    </source>
</reference>
<name>A0A2P2PVB8_RHIMU</name>